<organism evidence="1 2">
    <name type="scientific">Sorangium cellulosum So0157-2</name>
    <dbReference type="NCBI Taxonomy" id="1254432"/>
    <lineage>
        <taxon>Bacteria</taxon>
        <taxon>Pseudomonadati</taxon>
        <taxon>Myxococcota</taxon>
        <taxon>Polyangia</taxon>
        <taxon>Polyangiales</taxon>
        <taxon>Polyangiaceae</taxon>
        <taxon>Sorangium</taxon>
    </lineage>
</organism>
<proteinExistence type="predicted"/>
<protein>
    <submittedName>
        <fullName evidence="1">Uncharacterized protein</fullName>
    </submittedName>
</protein>
<gene>
    <name evidence="1" type="ORF">SCE1572_28000</name>
</gene>
<name>S4XZT9_SORCE</name>
<evidence type="ECO:0000313" key="1">
    <source>
        <dbReference type="EMBL" id="AGP37974.1"/>
    </source>
</evidence>
<dbReference type="EMBL" id="CP003969">
    <property type="protein sequence ID" value="AGP37974.1"/>
    <property type="molecule type" value="Genomic_DNA"/>
</dbReference>
<dbReference type="HOGENOM" id="CLU_3376076_0_0_7"/>
<dbReference type="Proteomes" id="UP000014803">
    <property type="component" value="Chromosome"/>
</dbReference>
<evidence type="ECO:0000313" key="2">
    <source>
        <dbReference type="Proteomes" id="UP000014803"/>
    </source>
</evidence>
<dbReference type="AlphaFoldDB" id="S4XZT9"/>
<reference evidence="1 2" key="1">
    <citation type="journal article" date="2013" name="Sci. Rep.">
        <title>Extraordinary expansion of a Sorangium cellulosum genome from an alkaline milieu.</title>
        <authorList>
            <person name="Han K."/>
            <person name="Li Z.F."/>
            <person name="Peng R."/>
            <person name="Zhu L.P."/>
            <person name="Zhou T."/>
            <person name="Wang L.G."/>
            <person name="Li S.G."/>
            <person name="Zhang X.B."/>
            <person name="Hu W."/>
            <person name="Wu Z.H."/>
            <person name="Qin N."/>
            <person name="Li Y.Z."/>
        </authorList>
    </citation>
    <scope>NUCLEOTIDE SEQUENCE [LARGE SCALE GENOMIC DNA]</scope>
    <source>
        <strain evidence="1 2">So0157-2</strain>
    </source>
</reference>
<accession>S4XZT9</accession>
<sequence>MHLEGDARRPALAVVVFQCERVLEWLFREAGRIA</sequence>
<dbReference type="STRING" id="1254432.SCE1572_28000"/>
<dbReference type="KEGG" id="scu:SCE1572_28000"/>